<reference evidence="1 2" key="1">
    <citation type="journal article" date="2014" name="Genome Announc.">
        <title>Genome Sequence of a Presumptive Mannheimia haemolytica Strain with an A1/A6-Cross-Reactive Serotype from a White-Tailed Deer (Odocoileus virginianus).</title>
        <authorList>
            <person name="Lawrence P.K."/>
            <person name="Bey R.F."/>
            <person name="Wiener B."/>
            <person name="Kittichotirat W."/>
            <person name="Bumgarner R.E."/>
        </authorList>
    </citation>
    <scope>NUCLEOTIDE SEQUENCE [LARGE SCALE GENOMIC DNA]</scope>
    <source>
        <strain evidence="1 2">PKL10</strain>
    </source>
</reference>
<dbReference type="RefSeq" id="WP_042803200.1">
    <property type="nucleotide sequence ID" value="NZ_AVSP01000002.1"/>
</dbReference>
<comment type="caution">
    <text evidence="1">The sequence shown here is derived from an EMBL/GenBank/DDBJ whole genome shotgun (WGS) entry which is preliminary data.</text>
</comment>
<dbReference type="PATRIC" id="fig|1450449.3.peg.1490"/>
<keyword evidence="2" id="KW-1185">Reference proteome</keyword>
<evidence type="ECO:0000313" key="1">
    <source>
        <dbReference type="EMBL" id="EXI62133.1"/>
    </source>
</evidence>
<dbReference type="AlphaFoldDB" id="A0A011LY47"/>
<evidence type="ECO:0000313" key="2">
    <source>
        <dbReference type="Proteomes" id="UP000054123"/>
    </source>
</evidence>
<accession>A0A011LY47</accession>
<organism evidence="1 2">
    <name type="scientific">Mannheimia granulomatis</name>
    <dbReference type="NCBI Taxonomy" id="85402"/>
    <lineage>
        <taxon>Bacteria</taxon>
        <taxon>Pseudomonadati</taxon>
        <taxon>Pseudomonadota</taxon>
        <taxon>Gammaproteobacteria</taxon>
        <taxon>Pasteurellales</taxon>
        <taxon>Pasteurellaceae</taxon>
        <taxon>Mannheimia</taxon>
    </lineage>
</organism>
<evidence type="ECO:0008006" key="3">
    <source>
        <dbReference type="Google" id="ProtNLM"/>
    </source>
</evidence>
<name>A0A011LY47_9PAST</name>
<protein>
    <recommendedName>
        <fullName evidence="3">Capsid protein</fullName>
    </recommendedName>
</protein>
<proteinExistence type="predicted"/>
<dbReference type="OrthoDB" id="5464529at2"/>
<sequence length="316" mass="35454">MSLHTFAHALKLDEQNNVILFDDDPEEQKKLIARLKQNRLFKLLNLVQTRFAEGEAIGLFTPIAGTTNTEQGIEREPKHALAPAQKYHCEQINIDSYIRYEKIDAYNLENNLEERLNQLLDDNLLRGLLMVGWQGVSRVPTSNPAQNPLAQDVKKGWLQKIREGKPTAIINGATIGKGQAFKNVNALIKQGLSKISPAYAMGGDMIAICGRDIIADEIIQLEHNDLSENLADLLTLCQQAKGGLKAVSIPYFPSNAILITRLDNLSLYLHLNNIRRKALNTPQKDSVETFFSLNVDYVVEDFNACCLMENIEVIEE</sequence>
<dbReference type="InterPro" id="IPR006441">
    <property type="entry name" value="Phage_P2_GpN"/>
</dbReference>
<gene>
    <name evidence="1" type="ORF">AK33_07570</name>
</gene>
<dbReference type="EMBL" id="JANJ01000005">
    <property type="protein sequence ID" value="EXI62133.1"/>
    <property type="molecule type" value="Genomic_DNA"/>
</dbReference>
<dbReference type="Proteomes" id="UP000054123">
    <property type="component" value="Unassembled WGS sequence"/>
</dbReference>
<dbReference type="Pfam" id="PF05125">
    <property type="entry name" value="Phage_cap_P2"/>
    <property type="match status" value="1"/>
</dbReference>